<feature type="compositionally biased region" description="Polar residues" evidence="1">
    <location>
        <begin position="89"/>
        <end position="101"/>
    </location>
</feature>
<evidence type="ECO:0000256" key="1">
    <source>
        <dbReference type="SAM" id="MobiDB-lite"/>
    </source>
</evidence>
<feature type="compositionally biased region" description="Basic and acidic residues" evidence="1">
    <location>
        <begin position="17"/>
        <end position="34"/>
    </location>
</feature>
<name>A0AAD8MRQ0_9APIA</name>
<evidence type="ECO:0000313" key="2">
    <source>
        <dbReference type="EMBL" id="KAK1382951.1"/>
    </source>
</evidence>
<reference evidence="2" key="2">
    <citation type="submission" date="2023-05" db="EMBL/GenBank/DDBJ databases">
        <authorList>
            <person name="Schelkunov M.I."/>
        </authorList>
    </citation>
    <scope>NUCLEOTIDE SEQUENCE</scope>
    <source>
        <strain evidence="2">Hsosn_3</strain>
        <tissue evidence="2">Leaf</tissue>
    </source>
</reference>
<accession>A0AAD8MRQ0</accession>
<organism evidence="2 3">
    <name type="scientific">Heracleum sosnowskyi</name>
    <dbReference type="NCBI Taxonomy" id="360622"/>
    <lineage>
        <taxon>Eukaryota</taxon>
        <taxon>Viridiplantae</taxon>
        <taxon>Streptophyta</taxon>
        <taxon>Embryophyta</taxon>
        <taxon>Tracheophyta</taxon>
        <taxon>Spermatophyta</taxon>
        <taxon>Magnoliopsida</taxon>
        <taxon>eudicotyledons</taxon>
        <taxon>Gunneridae</taxon>
        <taxon>Pentapetalae</taxon>
        <taxon>asterids</taxon>
        <taxon>campanulids</taxon>
        <taxon>Apiales</taxon>
        <taxon>Apiaceae</taxon>
        <taxon>Apioideae</taxon>
        <taxon>apioid superclade</taxon>
        <taxon>Tordylieae</taxon>
        <taxon>Tordyliinae</taxon>
        <taxon>Heracleum</taxon>
    </lineage>
</organism>
<gene>
    <name evidence="2" type="ORF">POM88_020686</name>
</gene>
<dbReference type="AlphaFoldDB" id="A0AAD8MRQ0"/>
<sequence length="160" mass="17243">MDSTDDEVCALKKQRLKAKEKVVDDVTEKEKKQDATTGENNAISKKKETPRPKKKNFNTNAPKPTDVSNVPKPTDVSNALVSPVVTDGHVTQPQPSVNAGKSQGGIFRSFSQPTKPANAPLGIQPCQGQFKGKQTTGLRQIEAARNARKATLAKQPVGKL</sequence>
<comment type="caution">
    <text evidence="2">The sequence shown here is derived from an EMBL/GenBank/DDBJ whole genome shotgun (WGS) entry which is preliminary data.</text>
</comment>
<reference evidence="2" key="1">
    <citation type="submission" date="2023-02" db="EMBL/GenBank/DDBJ databases">
        <title>Genome of toxic invasive species Heracleum sosnowskyi carries increased number of genes despite the absence of recent whole-genome duplications.</title>
        <authorList>
            <person name="Schelkunov M."/>
            <person name="Shtratnikova V."/>
            <person name="Makarenko M."/>
            <person name="Klepikova A."/>
            <person name="Omelchenko D."/>
            <person name="Novikova G."/>
            <person name="Obukhova E."/>
            <person name="Bogdanov V."/>
            <person name="Penin A."/>
            <person name="Logacheva M."/>
        </authorList>
    </citation>
    <scope>NUCLEOTIDE SEQUENCE</scope>
    <source>
        <strain evidence="2">Hsosn_3</strain>
        <tissue evidence="2">Leaf</tissue>
    </source>
</reference>
<dbReference type="EMBL" id="JAUIZM010000005">
    <property type="protein sequence ID" value="KAK1382951.1"/>
    <property type="molecule type" value="Genomic_DNA"/>
</dbReference>
<proteinExistence type="predicted"/>
<dbReference type="Proteomes" id="UP001237642">
    <property type="component" value="Unassembled WGS sequence"/>
</dbReference>
<evidence type="ECO:0000313" key="3">
    <source>
        <dbReference type="Proteomes" id="UP001237642"/>
    </source>
</evidence>
<feature type="compositionally biased region" description="Polar residues" evidence="1">
    <location>
        <begin position="57"/>
        <end position="68"/>
    </location>
</feature>
<keyword evidence="3" id="KW-1185">Reference proteome</keyword>
<feature type="region of interest" description="Disordered" evidence="1">
    <location>
        <begin position="15"/>
        <end position="127"/>
    </location>
</feature>
<protein>
    <submittedName>
        <fullName evidence="2">Uncharacterized protein</fullName>
    </submittedName>
</protein>